<reference evidence="2" key="1">
    <citation type="submission" date="2022-04" db="EMBL/GenBank/DDBJ databases">
        <title>Whole genome sequence of Sphaerotilus sp. FB-5.</title>
        <authorList>
            <person name="Takeda M."/>
            <person name="Narihara S."/>
            <person name="Akimoto M."/>
            <person name="Akimoto R."/>
            <person name="Nishiyashiki S."/>
            <person name="Murakami T."/>
        </authorList>
    </citation>
    <scope>NUCLEOTIDE SEQUENCE</scope>
    <source>
        <strain evidence="2">FB-5</strain>
    </source>
</reference>
<dbReference type="RefSeq" id="WP_251969704.1">
    <property type="nucleotide sequence ID" value="NZ_AP025730.1"/>
</dbReference>
<evidence type="ECO:0000259" key="1">
    <source>
        <dbReference type="Pfam" id="PF02517"/>
    </source>
</evidence>
<evidence type="ECO:0000313" key="2">
    <source>
        <dbReference type="EMBL" id="BDI06435.1"/>
    </source>
</evidence>
<proteinExistence type="predicted"/>
<evidence type="ECO:0000313" key="3">
    <source>
        <dbReference type="Proteomes" id="UP001057498"/>
    </source>
</evidence>
<sequence length="183" mass="19794">MSSLSIPVVARPRPLVRVRGLRLPVLATGQSRRAIVVVAALATMVALASGWPAGTRAVQPNWLVTWLLMAPVCEELFFRGVLHEALLRAAAWRAANVAVALAFGALHAWSRDAWTGVAVVLPALCIGRLYERERRVVAAAALHASFNLAWLAWGQPGAPEWAGLCDLVSRSSESWVSLRELFA</sequence>
<keyword evidence="3" id="KW-1185">Reference proteome</keyword>
<dbReference type="Pfam" id="PF02517">
    <property type="entry name" value="Rce1-like"/>
    <property type="match status" value="1"/>
</dbReference>
<dbReference type="Proteomes" id="UP001057498">
    <property type="component" value="Chromosome"/>
</dbReference>
<protein>
    <recommendedName>
        <fullName evidence="1">CAAX prenyl protease 2/Lysostaphin resistance protein A-like domain-containing protein</fullName>
    </recommendedName>
</protein>
<dbReference type="EMBL" id="AP025730">
    <property type="protein sequence ID" value="BDI06435.1"/>
    <property type="molecule type" value="Genomic_DNA"/>
</dbReference>
<name>A0ABM7YPJ4_9BURK</name>
<accession>A0ABM7YPJ4</accession>
<feature type="domain" description="CAAX prenyl protease 2/Lysostaphin resistance protein A-like" evidence="1">
    <location>
        <begin position="62"/>
        <end position="148"/>
    </location>
</feature>
<organism evidence="2 3">
    <name type="scientific">Sphaerotilus microaerophilus</name>
    <dbReference type="NCBI Taxonomy" id="2914710"/>
    <lineage>
        <taxon>Bacteria</taxon>
        <taxon>Pseudomonadati</taxon>
        <taxon>Pseudomonadota</taxon>
        <taxon>Betaproteobacteria</taxon>
        <taxon>Burkholderiales</taxon>
        <taxon>Sphaerotilaceae</taxon>
        <taxon>Sphaerotilus</taxon>
    </lineage>
</organism>
<dbReference type="InterPro" id="IPR003675">
    <property type="entry name" value="Rce1/LyrA-like_dom"/>
</dbReference>
<gene>
    <name evidence="2" type="ORF">CATMQ487_34050</name>
</gene>